<dbReference type="Gene3D" id="1.20.1420.30">
    <property type="entry name" value="NCX, central ion-binding region"/>
    <property type="match status" value="2"/>
</dbReference>
<gene>
    <name evidence="7" type="ORF">IAB38_00545</name>
</gene>
<evidence type="ECO:0000256" key="2">
    <source>
        <dbReference type="ARBA" id="ARBA00022692"/>
    </source>
</evidence>
<feature type="domain" description="Sodium/calcium exchanger membrane region" evidence="6">
    <location>
        <begin position="5"/>
        <end position="152"/>
    </location>
</feature>
<organism evidence="7 8">
    <name type="scientific">Candidatus Onthousia excrementipullorum</name>
    <dbReference type="NCBI Taxonomy" id="2840884"/>
    <lineage>
        <taxon>Bacteria</taxon>
        <taxon>Bacillati</taxon>
        <taxon>Bacillota</taxon>
        <taxon>Bacilli</taxon>
        <taxon>Candidatus Onthousia</taxon>
    </lineage>
</organism>
<feature type="transmembrane region" description="Helical" evidence="5">
    <location>
        <begin position="105"/>
        <end position="125"/>
    </location>
</feature>
<dbReference type="InterPro" id="IPR004837">
    <property type="entry name" value="NaCa_Exmemb"/>
</dbReference>
<feature type="transmembrane region" description="Helical" evidence="5">
    <location>
        <begin position="6"/>
        <end position="26"/>
    </location>
</feature>
<dbReference type="GO" id="GO:0008273">
    <property type="term" value="F:calcium, potassium:sodium antiporter activity"/>
    <property type="evidence" value="ECO:0007669"/>
    <property type="project" value="TreeGrafter"/>
</dbReference>
<feature type="transmembrane region" description="Helical" evidence="5">
    <location>
        <begin position="301"/>
        <end position="317"/>
    </location>
</feature>
<dbReference type="EMBL" id="DVHC01000008">
    <property type="protein sequence ID" value="HIR58518.1"/>
    <property type="molecule type" value="Genomic_DNA"/>
</dbReference>
<protein>
    <submittedName>
        <fullName evidence="7">Calcium/sodium antiporter</fullName>
    </submittedName>
</protein>
<dbReference type="PANTHER" id="PTHR10846:SF8">
    <property type="entry name" value="INNER MEMBRANE PROTEIN YRBG"/>
    <property type="match status" value="1"/>
</dbReference>
<dbReference type="GO" id="GO:0005886">
    <property type="term" value="C:plasma membrane"/>
    <property type="evidence" value="ECO:0007669"/>
    <property type="project" value="TreeGrafter"/>
</dbReference>
<feature type="transmembrane region" description="Helical" evidence="5">
    <location>
        <begin position="137"/>
        <end position="156"/>
    </location>
</feature>
<dbReference type="PANTHER" id="PTHR10846">
    <property type="entry name" value="SODIUM/POTASSIUM/CALCIUM EXCHANGER"/>
    <property type="match status" value="1"/>
</dbReference>
<dbReference type="GO" id="GO:0005262">
    <property type="term" value="F:calcium channel activity"/>
    <property type="evidence" value="ECO:0007669"/>
    <property type="project" value="TreeGrafter"/>
</dbReference>
<dbReference type="NCBIfam" id="TIGR00367">
    <property type="entry name" value="calcium/sodium antiporter"/>
    <property type="match status" value="1"/>
</dbReference>
<feature type="transmembrane region" description="Helical" evidence="5">
    <location>
        <begin position="210"/>
        <end position="229"/>
    </location>
</feature>
<dbReference type="AlphaFoldDB" id="A0A9D1DT78"/>
<evidence type="ECO:0000313" key="8">
    <source>
        <dbReference type="Proteomes" id="UP000824232"/>
    </source>
</evidence>
<keyword evidence="3 5" id="KW-1133">Transmembrane helix</keyword>
<dbReference type="Pfam" id="PF01699">
    <property type="entry name" value="Na_Ca_ex"/>
    <property type="match status" value="2"/>
</dbReference>
<comment type="caution">
    <text evidence="7">The sequence shown here is derived from an EMBL/GenBank/DDBJ whole genome shotgun (WGS) entry which is preliminary data.</text>
</comment>
<reference evidence="7" key="1">
    <citation type="submission" date="2020-10" db="EMBL/GenBank/DDBJ databases">
        <authorList>
            <person name="Gilroy R."/>
        </authorList>
    </citation>
    <scope>NUCLEOTIDE SEQUENCE</scope>
    <source>
        <strain evidence="7">CHK184-20233</strain>
    </source>
</reference>
<comment type="subcellular location">
    <subcellularLocation>
        <location evidence="1">Membrane</location>
        <topology evidence="1">Multi-pass membrane protein</topology>
    </subcellularLocation>
</comment>
<feature type="transmembrane region" description="Helical" evidence="5">
    <location>
        <begin position="168"/>
        <end position="190"/>
    </location>
</feature>
<dbReference type="Proteomes" id="UP000824232">
    <property type="component" value="Unassembled WGS sequence"/>
</dbReference>
<feature type="transmembrane region" description="Helical" evidence="5">
    <location>
        <begin position="241"/>
        <end position="264"/>
    </location>
</feature>
<accession>A0A9D1DT78</accession>
<feature type="domain" description="Sodium/calcium exchanger membrane region" evidence="6">
    <location>
        <begin position="176"/>
        <end position="316"/>
    </location>
</feature>
<sequence length="318" mass="34965">MLLDIIILLVGFVIIIKSSDVLVDAASSLALKLRVPKMLIALTIVSFGTCAPEVAISFRSVASGDGVMAFANVIGSCIVNVFLIIGLASFIRPIKVRHATVKKELPLLFIVTTVFSILMLDAVFNPMTSNTFSRRDSLVLILLFCMFVFYLVGMLFKRNKKGEEEEKGKFSIIVSCLLLLVTIILIIYSSEMIINSAKSIATALNISEKAITMTAIVIGTSLPEMIMTVTSARKGEFDMAIGNIIGTNIFNICIVLGLPILIFGNIVLEGFGFIDILAVFLSSFLLFVFARSEREVSKKEGITMLLVFVLYYVYMLFF</sequence>
<reference evidence="7" key="2">
    <citation type="journal article" date="2021" name="PeerJ">
        <title>Extensive microbial diversity within the chicken gut microbiome revealed by metagenomics and culture.</title>
        <authorList>
            <person name="Gilroy R."/>
            <person name="Ravi A."/>
            <person name="Getino M."/>
            <person name="Pursley I."/>
            <person name="Horton D.L."/>
            <person name="Alikhan N.F."/>
            <person name="Baker D."/>
            <person name="Gharbi K."/>
            <person name="Hall N."/>
            <person name="Watson M."/>
            <person name="Adriaenssens E.M."/>
            <person name="Foster-Nyarko E."/>
            <person name="Jarju S."/>
            <person name="Secka A."/>
            <person name="Antonio M."/>
            <person name="Oren A."/>
            <person name="Chaudhuri R.R."/>
            <person name="La Ragione R."/>
            <person name="Hildebrand F."/>
            <person name="Pallen M.J."/>
        </authorList>
    </citation>
    <scope>NUCLEOTIDE SEQUENCE</scope>
    <source>
        <strain evidence="7">CHK184-20233</strain>
    </source>
</reference>
<evidence type="ECO:0000313" key="7">
    <source>
        <dbReference type="EMBL" id="HIR58518.1"/>
    </source>
</evidence>
<keyword evidence="2 5" id="KW-0812">Transmembrane</keyword>
<evidence type="ECO:0000259" key="6">
    <source>
        <dbReference type="Pfam" id="PF01699"/>
    </source>
</evidence>
<feature type="transmembrane region" description="Helical" evidence="5">
    <location>
        <begin position="70"/>
        <end position="93"/>
    </location>
</feature>
<evidence type="ECO:0000256" key="3">
    <source>
        <dbReference type="ARBA" id="ARBA00022989"/>
    </source>
</evidence>
<proteinExistence type="predicted"/>
<evidence type="ECO:0000256" key="5">
    <source>
        <dbReference type="SAM" id="Phobius"/>
    </source>
</evidence>
<feature type="transmembrane region" description="Helical" evidence="5">
    <location>
        <begin position="270"/>
        <end position="289"/>
    </location>
</feature>
<dbReference type="InterPro" id="IPR044880">
    <property type="entry name" value="NCX_ion-bd_dom_sf"/>
</dbReference>
<keyword evidence="4 5" id="KW-0472">Membrane</keyword>
<dbReference type="GO" id="GO:0006874">
    <property type="term" value="P:intracellular calcium ion homeostasis"/>
    <property type="evidence" value="ECO:0007669"/>
    <property type="project" value="TreeGrafter"/>
</dbReference>
<evidence type="ECO:0000256" key="1">
    <source>
        <dbReference type="ARBA" id="ARBA00004141"/>
    </source>
</evidence>
<name>A0A9D1DT78_9FIRM</name>
<dbReference type="InterPro" id="IPR004481">
    <property type="entry name" value="K/Na/Ca-exchanger"/>
</dbReference>
<evidence type="ECO:0000256" key="4">
    <source>
        <dbReference type="ARBA" id="ARBA00023136"/>
    </source>
</evidence>
<feature type="transmembrane region" description="Helical" evidence="5">
    <location>
        <begin position="38"/>
        <end position="58"/>
    </location>
</feature>